<accession>A0A1M7GP82</accession>
<dbReference type="PANTHER" id="PTHR23150">
    <property type="entry name" value="SULFATASE MODIFYING FACTOR 1, 2"/>
    <property type="match status" value="1"/>
</dbReference>
<sequence length="328" mass="37299">MGYIERYRKSSCCSASRQDVMGDTGVMAPMEKVDSVSCRAKTNKDQVLIHGGSFFMGTNGKEGYPEDGEGPARKIEVDSFYMDTHTVTNQGFQEFVEETGYVTEAEVFGWSFVFYQFVSERTKRKVKRMLQQTPWWLVVQGASWKHPEGPDSNIWQRMDHPVVHVSWNDAQAYARWAGKRLPTEAEWEYAARGGLERKQFPWGDVLTPDDEHLCNVWQGEFPKHNTSEDGYKGTAPSTSFPPNEYGLYNISGNVWEWCSDRFAKSVHKRGGRSNPQGPKSGEFRVMKGGSYLCHESYCNRYRVAARSKNTPDSASGNIGFRLVSDIQE</sequence>
<reference evidence="2 3" key="1">
    <citation type="submission" date="2016-11" db="EMBL/GenBank/DDBJ databases">
        <authorList>
            <person name="Jaros S."/>
            <person name="Januszkiewicz K."/>
            <person name="Wedrychowicz H."/>
        </authorList>
    </citation>
    <scope>NUCLEOTIDE SEQUENCE [LARGE SCALE GENOMIC DNA]</scope>
    <source>
        <strain evidence="2 3">DSM 16010</strain>
    </source>
</reference>
<dbReference type="InterPro" id="IPR005532">
    <property type="entry name" value="SUMF_dom"/>
</dbReference>
<name>A0A1M7GP82_9BACL</name>
<proteinExistence type="predicted"/>
<evidence type="ECO:0000259" key="1">
    <source>
        <dbReference type="Pfam" id="PF03781"/>
    </source>
</evidence>
<keyword evidence="3" id="KW-1185">Reference proteome</keyword>
<dbReference type="InterPro" id="IPR051043">
    <property type="entry name" value="Sulfatase_Mod_Factor_Kinase"/>
</dbReference>
<dbReference type="GO" id="GO:0120147">
    <property type="term" value="F:formylglycine-generating oxidase activity"/>
    <property type="evidence" value="ECO:0007669"/>
    <property type="project" value="TreeGrafter"/>
</dbReference>
<dbReference type="InterPro" id="IPR016187">
    <property type="entry name" value="CTDL_fold"/>
</dbReference>
<protein>
    <submittedName>
        <fullName evidence="2">Formylglycine-generating enzyme, required for sulfatase activity, contains SUMF1/FGE domain</fullName>
    </submittedName>
</protein>
<dbReference type="Proteomes" id="UP000184206">
    <property type="component" value="Unassembled WGS sequence"/>
</dbReference>
<dbReference type="AlphaFoldDB" id="A0A1M7GP82"/>
<organism evidence="2 3">
    <name type="scientific">Lacicoccus alkaliphilus DSM 16010</name>
    <dbReference type="NCBI Taxonomy" id="1123231"/>
    <lineage>
        <taxon>Bacteria</taxon>
        <taxon>Bacillati</taxon>
        <taxon>Bacillota</taxon>
        <taxon>Bacilli</taxon>
        <taxon>Bacillales</taxon>
        <taxon>Salinicoccaceae</taxon>
        <taxon>Lacicoccus</taxon>
    </lineage>
</organism>
<evidence type="ECO:0000313" key="2">
    <source>
        <dbReference type="EMBL" id="SHM17707.1"/>
    </source>
</evidence>
<dbReference type="STRING" id="1123231.SAMN02745189_01694"/>
<dbReference type="PANTHER" id="PTHR23150:SF19">
    <property type="entry name" value="FORMYLGLYCINE-GENERATING ENZYME"/>
    <property type="match status" value="1"/>
</dbReference>
<feature type="domain" description="Sulfatase-modifying factor enzyme-like" evidence="1">
    <location>
        <begin position="43"/>
        <end position="323"/>
    </location>
</feature>
<dbReference type="InterPro" id="IPR042095">
    <property type="entry name" value="SUMF_sf"/>
</dbReference>
<dbReference type="Gene3D" id="3.90.1580.10">
    <property type="entry name" value="paralog of FGE (formylglycine-generating enzyme)"/>
    <property type="match status" value="1"/>
</dbReference>
<dbReference type="SUPFAM" id="SSF56436">
    <property type="entry name" value="C-type lectin-like"/>
    <property type="match status" value="1"/>
</dbReference>
<dbReference type="EMBL" id="FRCF01000006">
    <property type="protein sequence ID" value="SHM17707.1"/>
    <property type="molecule type" value="Genomic_DNA"/>
</dbReference>
<evidence type="ECO:0000313" key="3">
    <source>
        <dbReference type="Proteomes" id="UP000184206"/>
    </source>
</evidence>
<dbReference type="Pfam" id="PF03781">
    <property type="entry name" value="FGE-sulfatase"/>
    <property type="match status" value="1"/>
</dbReference>
<gene>
    <name evidence="2" type="ORF">SAMN02745189_01694</name>
</gene>